<name>A0ABP8H458_9BACT</name>
<reference evidence="2" key="1">
    <citation type="journal article" date="2019" name="Int. J. Syst. Evol. Microbiol.">
        <title>The Global Catalogue of Microorganisms (GCM) 10K type strain sequencing project: providing services to taxonomists for standard genome sequencing and annotation.</title>
        <authorList>
            <consortium name="The Broad Institute Genomics Platform"/>
            <consortium name="The Broad Institute Genome Sequencing Center for Infectious Disease"/>
            <person name="Wu L."/>
            <person name="Ma J."/>
        </authorList>
    </citation>
    <scope>NUCLEOTIDE SEQUENCE [LARGE SCALE GENOMIC DNA]</scope>
    <source>
        <strain evidence="2">JCM 17919</strain>
    </source>
</reference>
<keyword evidence="2" id="KW-1185">Reference proteome</keyword>
<comment type="caution">
    <text evidence="1">The sequence shown here is derived from an EMBL/GenBank/DDBJ whole genome shotgun (WGS) entry which is preliminary data.</text>
</comment>
<organism evidence="1 2">
    <name type="scientific">Flaviaesturariibacter amylovorans</name>
    <dbReference type="NCBI Taxonomy" id="1084520"/>
    <lineage>
        <taxon>Bacteria</taxon>
        <taxon>Pseudomonadati</taxon>
        <taxon>Bacteroidota</taxon>
        <taxon>Chitinophagia</taxon>
        <taxon>Chitinophagales</taxon>
        <taxon>Chitinophagaceae</taxon>
        <taxon>Flaviaestuariibacter</taxon>
    </lineage>
</organism>
<accession>A0ABP8H458</accession>
<evidence type="ECO:0000313" key="2">
    <source>
        <dbReference type="Proteomes" id="UP001501725"/>
    </source>
</evidence>
<gene>
    <name evidence="1" type="ORF">GCM10023184_27890</name>
</gene>
<dbReference type="InterPro" id="IPR005560">
    <property type="entry name" value="Csp_YhjQ"/>
</dbReference>
<dbReference type="Proteomes" id="UP001501725">
    <property type="component" value="Unassembled WGS sequence"/>
</dbReference>
<proteinExistence type="predicted"/>
<dbReference type="EMBL" id="BAABGY010000008">
    <property type="protein sequence ID" value="GAA4334112.1"/>
    <property type="molecule type" value="Genomic_DNA"/>
</dbReference>
<sequence>MLHFSTYLGPCVSAWSECMQLRRLLDGAPVTYSTRTLQVLDECATLCLGTLQALQCGFAQVPALALLCVGVCAECAECCARYGEAAFAACADACTRCAAALSDLAAEGAAQLPG</sequence>
<dbReference type="Pfam" id="PF03860">
    <property type="entry name" value="Csp"/>
    <property type="match status" value="1"/>
</dbReference>
<dbReference type="RefSeq" id="WP_345256372.1">
    <property type="nucleotide sequence ID" value="NZ_BAABGY010000008.1"/>
</dbReference>
<dbReference type="Gene3D" id="1.20.1270.360">
    <property type="match status" value="1"/>
</dbReference>
<evidence type="ECO:0000313" key="1">
    <source>
        <dbReference type="EMBL" id="GAA4334112.1"/>
    </source>
</evidence>
<evidence type="ECO:0008006" key="3">
    <source>
        <dbReference type="Google" id="ProtNLM"/>
    </source>
</evidence>
<protein>
    <recommendedName>
        <fullName evidence="3">Four-helix bundle copper-binding protein</fullName>
    </recommendedName>
</protein>